<sequence>MSFAYRDSPPGYPPLEDPYAYSYGPGYANSSYPPNRGPLTVVANASVLSGESQYYHWYRVAFLGGIELRQSPNIDAPRVGTMLEQNATFAASEEFPGPDGRIYLRLADGRGWAFDDSAIYPNDPVVVRGFWSPIGPGTMPAAPPEPNLAALQLGGIGARGPLDRPPSTAPYYGGLGPPPGHLPPGAHPPGSLDAAPGGTPWVLDLGNGALPGEPRREFDRAPGGLGLFP</sequence>
<evidence type="ECO:0000313" key="2">
    <source>
        <dbReference type="EMBL" id="CAJ1397862.1"/>
    </source>
</evidence>
<name>A0AA36J1G1_9DINO</name>
<accession>A0AA36J1G1</accession>
<reference evidence="2" key="1">
    <citation type="submission" date="2023-08" db="EMBL/GenBank/DDBJ databases">
        <authorList>
            <person name="Chen Y."/>
            <person name="Shah S."/>
            <person name="Dougan E. K."/>
            <person name="Thang M."/>
            <person name="Chan C."/>
        </authorList>
    </citation>
    <scope>NUCLEOTIDE SEQUENCE</scope>
</reference>
<keyword evidence="3" id="KW-1185">Reference proteome</keyword>
<feature type="compositionally biased region" description="Pro residues" evidence="1">
    <location>
        <begin position="176"/>
        <end position="187"/>
    </location>
</feature>
<dbReference type="AlphaFoldDB" id="A0AA36J1G1"/>
<protein>
    <submittedName>
        <fullName evidence="2">Uncharacterized protein</fullName>
    </submittedName>
</protein>
<feature type="region of interest" description="Disordered" evidence="1">
    <location>
        <begin position="158"/>
        <end position="229"/>
    </location>
</feature>
<proteinExistence type="predicted"/>
<dbReference type="Proteomes" id="UP001178507">
    <property type="component" value="Unassembled WGS sequence"/>
</dbReference>
<evidence type="ECO:0000256" key="1">
    <source>
        <dbReference type="SAM" id="MobiDB-lite"/>
    </source>
</evidence>
<organism evidence="2 3">
    <name type="scientific">Effrenium voratum</name>
    <dbReference type="NCBI Taxonomy" id="2562239"/>
    <lineage>
        <taxon>Eukaryota</taxon>
        <taxon>Sar</taxon>
        <taxon>Alveolata</taxon>
        <taxon>Dinophyceae</taxon>
        <taxon>Suessiales</taxon>
        <taxon>Symbiodiniaceae</taxon>
        <taxon>Effrenium</taxon>
    </lineage>
</organism>
<dbReference type="EMBL" id="CAUJNA010003281">
    <property type="protein sequence ID" value="CAJ1397862.1"/>
    <property type="molecule type" value="Genomic_DNA"/>
</dbReference>
<evidence type="ECO:0000313" key="3">
    <source>
        <dbReference type="Proteomes" id="UP001178507"/>
    </source>
</evidence>
<gene>
    <name evidence="2" type="ORF">EVOR1521_LOCUS21790</name>
</gene>
<comment type="caution">
    <text evidence="2">The sequence shown here is derived from an EMBL/GenBank/DDBJ whole genome shotgun (WGS) entry which is preliminary data.</text>
</comment>